<organism evidence="2 3">
    <name type="scientific">Chryseobacterium artocarpi</name>
    <dbReference type="NCBI Taxonomy" id="1414727"/>
    <lineage>
        <taxon>Bacteria</taxon>
        <taxon>Pseudomonadati</taxon>
        <taxon>Bacteroidota</taxon>
        <taxon>Flavobacteriia</taxon>
        <taxon>Flavobacteriales</taxon>
        <taxon>Weeksellaceae</taxon>
        <taxon>Chryseobacterium group</taxon>
        <taxon>Chryseobacterium</taxon>
    </lineage>
</organism>
<gene>
    <name evidence="2" type="ORF">BBI01_10950</name>
</gene>
<name>A0A1B8ZFT7_9FLAO</name>
<feature type="signal peptide" evidence="1">
    <location>
        <begin position="1"/>
        <end position="21"/>
    </location>
</feature>
<feature type="chain" id="PRO_5008620638" evidence="1">
    <location>
        <begin position="22"/>
        <end position="248"/>
    </location>
</feature>
<dbReference type="RefSeq" id="WP_065394888.1">
    <property type="nucleotide sequence ID" value="NZ_JBOFOB010000128.1"/>
</dbReference>
<keyword evidence="1" id="KW-0732">Signal</keyword>
<evidence type="ECO:0000313" key="2">
    <source>
        <dbReference type="EMBL" id="OCA70470.1"/>
    </source>
</evidence>
<proteinExistence type="predicted"/>
<dbReference type="OrthoDB" id="1275288at2"/>
<keyword evidence="3" id="KW-1185">Reference proteome</keyword>
<evidence type="ECO:0000256" key="1">
    <source>
        <dbReference type="SAM" id="SignalP"/>
    </source>
</evidence>
<dbReference type="AlphaFoldDB" id="A0A1B8ZFT7"/>
<reference evidence="2 3" key="1">
    <citation type="submission" date="2016-07" db="EMBL/GenBank/DDBJ databases">
        <authorList>
            <person name="Jeong J.-J."/>
            <person name="Kim D.W."/>
            <person name="Sang M.K."/>
            <person name="Choi I.-G."/>
            <person name="Kim K.D."/>
        </authorList>
    </citation>
    <scope>NUCLEOTIDE SEQUENCE [LARGE SCALE GENOMIC DNA]</scope>
    <source>
        <strain evidence="2 3">UTM-3</strain>
    </source>
</reference>
<dbReference type="Proteomes" id="UP000092651">
    <property type="component" value="Unassembled WGS sequence"/>
</dbReference>
<sequence length="248" mass="25742">MKLYLTSIVLAITASVNVTFAQLRANNAISTNIAGQSAFLDASANGFSNGANNGKGLAFPRTDLTVFTFATATTSNFNFPTAYDGMIVYNTKAGSTPTTGSGVGSQTVAPGFYYFSNPTGGATNSYATSTGQWIAVGASPKVTIGTNEVATNTLINVSAGVDKQVYAIKGSFTTTGTSTSVTIPSPSGMTSLYGITIYKVNGTGNKVVYSRDLYSYNIGATNNAVTGSPSMSVVYPADTYDYVLEYIK</sequence>
<accession>A0A1B8ZFT7</accession>
<dbReference type="EMBL" id="MAYH01000034">
    <property type="protein sequence ID" value="OCA70470.1"/>
    <property type="molecule type" value="Genomic_DNA"/>
</dbReference>
<evidence type="ECO:0000313" key="3">
    <source>
        <dbReference type="Proteomes" id="UP000092651"/>
    </source>
</evidence>
<comment type="caution">
    <text evidence="2">The sequence shown here is derived from an EMBL/GenBank/DDBJ whole genome shotgun (WGS) entry which is preliminary data.</text>
</comment>
<protein>
    <submittedName>
        <fullName evidence="2">Uncharacterized protein</fullName>
    </submittedName>
</protein>